<sequence>MLDISRYQKLTNEALSHERIEAAPVTIRSLFREFSHPLVFAALDAVGLDVDPATLSEEFVDMASAQARELILAHISEDIEARLSK</sequence>
<gene>
    <name evidence="1" type="ORF">CcrSC_gp245c</name>
</gene>
<dbReference type="EMBL" id="MH588547">
    <property type="protein sequence ID" value="AXQ69827.1"/>
    <property type="molecule type" value="Genomic_DNA"/>
</dbReference>
<organism evidence="1 2">
    <name type="scientific">Caulobacter phage CcrSC</name>
    <dbReference type="NCBI Taxonomy" id="2283272"/>
    <lineage>
        <taxon>Viruses</taxon>
        <taxon>Duplodnaviria</taxon>
        <taxon>Heunggongvirae</taxon>
        <taxon>Uroviricota</taxon>
        <taxon>Caudoviricetes</taxon>
        <taxon>Jeanschmidtviridae</taxon>
        <taxon>Bertelyvirus</taxon>
        <taxon>Bertelyvirus SC</taxon>
    </lineage>
</organism>
<evidence type="ECO:0000313" key="2">
    <source>
        <dbReference type="Proteomes" id="UP000259683"/>
    </source>
</evidence>
<protein>
    <submittedName>
        <fullName evidence="1">Uncharacterized protein</fullName>
    </submittedName>
</protein>
<evidence type="ECO:0000313" key="1">
    <source>
        <dbReference type="EMBL" id="AXQ69827.1"/>
    </source>
</evidence>
<proteinExistence type="predicted"/>
<reference evidence="1" key="1">
    <citation type="submission" date="2018-07" db="EMBL/GenBank/DDBJ databases">
        <authorList>
            <person name="Wilson K.M."/>
            <person name="Ely B."/>
        </authorList>
    </citation>
    <scope>NUCLEOTIDE SEQUENCE</scope>
</reference>
<reference evidence="1" key="2">
    <citation type="submission" date="2021-07" db="EMBL/GenBank/DDBJ databases">
        <title>Giant CbK-like Caulobacter bacteriophages have genetically divergent genomes.</title>
        <authorList>
            <person name="Wilson K."/>
            <person name="Ely B."/>
        </authorList>
    </citation>
    <scope>NUCLEOTIDE SEQUENCE</scope>
</reference>
<dbReference type="Proteomes" id="UP000259683">
    <property type="component" value="Segment"/>
</dbReference>
<keyword evidence="2" id="KW-1185">Reference proteome</keyword>
<accession>A0A385EG35</accession>
<name>A0A385EG35_9CAUD</name>